<accession>A0A914V6E2</accession>
<proteinExistence type="predicted"/>
<evidence type="ECO:0000313" key="2">
    <source>
        <dbReference type="WBParaSite" id="PSAMB.scaffold1503size30638.g13589.t1"/>
    </source>
</evidence>
<reference evidence="2" key="1">
    <citation type="submission" date="2022-11" db="UniProtKB">
        <authorList>
            <consortium name="WormBaseParasite"/>
        </authorList>
    </citation>
    <scope>IDENTIFICATION</scope>
</reference>
<sequence>MQSSTNASPLTSASGYNWGCPDDVLFIVFQRKARSTWLIEGGCDQEEPELELIILGKVSRKYDEIDMTTKEARTSTQYCPTPNDKQICVHQVGVCPDEVSFG</sequence>
<dbReference type="Proteomes" id="UP000887566">
    <property type="component" value="Unplaced"/>
</dbReference>
<protein>
    <submittedName>
        <fullName evidence="2">Uncharacterized protein</fullName>
    </submittedName>
</protein>
<dbReference type="WBParaSite" id="PSAMB.scaffold1503size30638.g13589.t1">
    <property type="protein sequence ID" value="PSAMB.scaffold1503size30638.g13589.t1"/>
    <property type="gene ID" value="PSAMB.scaffold1503size30638.g13589"/>
</dbReference>
<keyword evidence="1" id="KW-1185">Reference proteome</keyword>
<evidence type="ECO:0000313" key="1">
    <source>
        <dbReference type="Proteomes" id="UP000887566"/>
    </source>
</evidence>
<name>A0A914V6E2_9BILA</name>
<organism evidence="1 2">
    <name type="scientific">Plectus sambesii</name>
    <dbReference type="NCBI Taxonomy" id="2011161"/>
    <lineage>
        <taxon>Eukaryota</taxon>
        <taxon>Metazoa</taxon>
        <taxon>Ecdysozoa</taxon>
        <taxon>Nematoda</taxon>
        <taxon>Chromadorea</taxon>
        <taxon>Plectida</taxon>
        <taxon>Plectina</taxon>
        <taxon>Plectoidea</taxon>
        <taxon>Plectidae</taxon>
        <taxon>Plectus</taxon>
    </lineage>
</organism>
<dbReference type="AlphaFoldDB" id="A0A914V6E2"/>